<keyword evidence="2" id="KW-1185">Reference proteome</keyword>
<protein>
    <submittedName>
        <fullName evidence="1">Uncharacterized protein</fullName>
    </submittedName>
</protein>
<dbReference type="EMBL" id="JAFHDT010000006">
    <property type="protein sequence ID" value="KAI7808687.1"/>
    <property type="molecule type" value="Genomic_DNA"/>
</dbReference>
<dbReference type="AlphaFoldDB" id="A0A9W7WUK4"/>
<feature type="non-terminal residue" evidence="1">
    <location>
        <position position="53"/>
    </location>
</feature>
<organism evidence="1 2">
    <name type="scientific">Triplophysa rosa</name>
    <name type="common">Cave loach</name>
    <dbReference type="NCBI Taxonomy" id="992332"/>
    <lineage>
        <taxon>Eukaryota</taxon>
        <taxon>Metazoa</taxon>
        <taxon>Chordata</taxon>
        <taxon>Craniata</taxon>
        <taxon>Vertebrata</taxon>
        <taxon>Euteleostomi</taxon>
        <taxon>Actinopterygii</taxon>
        <taxon>Neopterygii</taxon>
        <taxon>Teleostei</taxon>
        <taxon>Ostariophysi</taxon>
        <taxon>Cypriniformes</taxon>
        <taxon>Nemacheilidae</taxon>
        <taxon>Triplophysa</taxon>
    </lineage>
</organism>
<dbReference type="Proteomes" id="UP001059041">
    <property type="component" value="Linkage Group LG6"/>
</dbReference>
<proteinExistence type="predicted"/>
<evidence type="ECO:0000313" key="2">
    <source>
        <dbReference type="Proteomes" id="UP001059041"/>
    </source>
</evidence>
<accession>A0A9W7WUK4</accession>
<reference evidence="1" key="1">
    <citation type="submission" date="2021-02" db="EMBL/GenBank/DDBJ databases">
        <title>Comparative genomics reveals that relaxation of natural selection precedes convergent phenotypic evolution of cavefish.</title>
        <authorList>
            <person name="Peng Z."/>
        </authorList>
    </citation>
    <scope>NUCLEOTIDE SEQUENCE</scope>
    <source>
        <tissue evidence="1">Muscle</tissue>
    </source>
</reference>
<comment type="caution">
    <text evidence="1">The sequence shown here is derived from an EMBL/GenBank/DDBJ whole genome shotgun (WGS) entry which is preliminary data.</text>
</comment>
<sequence>MEACRGVVTVFVLGARGPAVCFALWLESCGVAKSPAAKRHENLQCHGTTLPPN</sequence>
<gene>
    <name evidence="1" type="ORF">IRJ41_011571</name>
</gene>
<evidence type="ECO:0000313" key="1">
    <source>
        <dbReference type="EMBL" id="KAI7808687.1"/>
    </source>
</evidence>
<name>A0A9W7WUK4_TRIRA</name>